<feature type="compositionally biased region" description="Polar residues" evidence="1">
    <location>
        <begin position="75"/>
        <end position="100"/>
    </location>
</feature>
<dbReference type="GO" id="GO:0031087">
    <property type="term" value="P:deadenylation-independent decapping of nuclear-transcribed mRNA"/>
    <property type="evidence" value="ECO:0007669"/>
    <property type="project" value="TreeGrafter"/>
</dbReference>
<evidence type="ECO:0008006" key="6">
    <source>
        <dbReference type="Google" id="ProtNLM"/>
    </source>
</evidence>
<dbReference type="GO" id="GO:0000932">
    <property type="term" value="C:P-body"/>
    <property type="evidence" value="ECO:0007669"/>
    <property type="project" value="TreeGrafter"/>
</dbReference>
<dbReference type="AlphaFoldDB" id="A0A8S1HX39"/>
<dbReference type="InterPro" id="IPR025609">
    <property type="entry name" value="Lsm14-like_N"/>
</dbReference>
<dbReference type="GO" id="GO:0033962">
    <property type="term" value="P:P-body assembly"/>
    <property type="evidence" value="ECO:0007669"/>
    <property type="project" value="TreeGrafter"/>
</dbReference>
<feature type="region of interest" description="Disordered" evidence="1">
    <location>
        <begin position="174"/>
        <end position="199"/>
    </location>
</feature>
<dbReference type="Pfam" id="PF12701">
    <property type="entry name" value="LSM14"/>
    <property type="match status" value="1"/>
</dbReference>
<feature type="domain" description="DFDF" evidence="2">
    <location>
        <begin position="223"/>
        <end position="259"/>
    </location>
</feature>
<dbReference type="EMBL" id="CAJGYM010000143">
    <property type="protein sequence ID" value="CAD6198895.1"/>
    <property type="molecule type" value="Genomic_DNA"/>
</dbReference>
<dbReference type="PROSITE" id="PS52002">
    <property type="entry name" value="SM"/>
    <property type="match status" value="1"/>
</dbReference>
<evidence type="ECO:0000313" key="5">
    <source>
        <dbReference type="Proteomes" id="UP000835052"/>
    </source>
</evidence>
<sequence>MGDNYIGSVISVECVGGGGVYQGKLTAVDPKSGNITLANVFKEGIPLGKCVTLNSNDISSLKVLKSPATAKLADQPSSSKQCTIMPCSNGSPVQKTSNSRKNTKEIRNTRDKFIGNGKENDAGRAILDQFRISPQKEVKTKNKLAPIRMPTEDEIIPVDIAPTPQFRNFEPQIPRPTALDEVSQGAKKPSKKGQGPSGIPLLDALNAYKGYGRRNGRNNGDTLHAPIDFDLEADFDFAANLELFRKEEDDDEFFEKVEKLKMSQNFAHYENIVEDEGRVTSWTNILAKRAELGNGHVEEQHSVSSNTHTEEDDTELTMINGRATSTSKIRFESSSFEKSSTGLPVPAISAIDKKSLIEECVKRMGQEALDTAVTDRFFCWASDVAGRYREKDDVVVVIASSTTSLRSLRRLLTHFDNRGVASCVYGKYPGEAFRNVRVVERIDELPKNKLVCLLSSKVCQDVSFWLKQQNSAHFVCIETIPEGVDPRRVHLLMLCVATAGVRHVSHEEEPKAGMRRMTFEELCKPTTQKRSSPIVVDCAVADIGAPFSWLDDSSHSFLTAAFRASDFLIRLSSN</sequence>
<dbReference type="Gene3D" id="2.30.30.100">
    <property type="match status" value="1"/>
</dbReference>
<dbReference type="PANTHER" id="PTHR13612">
    <property type="entry name" value="ENHANCER OF MRNA-DECAPPING PROTEIN 3"/>
    <property type="match status" value="1"/>
</dbReference>
<feature type="domain" description="Sm" evidence="3">
    <location>
        <begin position="1"/>
        <end position="67"/>
    </location>
</feature>
<comment type="caution">
    <text evidence="4">The sequence shown here is derived from an EMBL/GenBank/DDBJ whole genome shotgun (WGS) entry which is preliminary data.</text>
</comment>
<evidence type="ECO:0000259" key="2">
    <source>
        <dbReference type="PROSITE" id="PS51512"/>
    </source>
</evidence>
<reference evidence="4" key="1">
    <citation type="submission" date="2020-10" db="EMBL/GenBank/DDBJ databases">
        <authorList>
            <person name="Kikuchi T."/>
        </authorList>
    </citation>
    <scope>NUCLEOTIDE SEQUENCE</scope>
    <source>
        <strain evidence="4">NKZ352</strain>
    </source>
</reference>
<dbReference type="InterPro" id="IPR025762">
    <property type="entry name" value="DFDF"/>
</dbReference>
<name>A0A8S1HX39_9PELO</name>
<evidence type="ECO:0000256" key="1">
    <source>
        <dbReference type="SAM" id="MobiDB-lite"/>
    </source>
</evidence>
<evidence type="ECO:0000259" key="3">
    <source>
        <dbReference type="PROSITE" id="PS52002"/>
    </source>
</evidence>
<gene>
    <name evidence="4" type="ORF">CAUJ_LOCUS14800</name>
</gene>
<organism evidence="4 5">
    <name type="scientific">Caenorhabditis auriculariae</name>
    <dbReference type="NCBI Taxonomy" id="2777116"/>
    <lineage>
        <taxon>Eukaryota</taxon>
        <taxon>Metazoa</taxon>
        <taxon>Ecdysozoa</taxon>
        <taxon>Nematoda</taxon>
        <taxon>Chromadorea</taxon>
        <taxon>Rhabditida</taxon>
        <taxon>Rhabditina</taxon>
        <taxon>Rhabditomorpha</taxon>
        <taxon>Rhabditoidea</taxon>
        <taxon>Rhabditidae</taxon>
        <taxon>Peloderinae</taxon>
        <taxon>Caenorhabditis</taxon>
    </lineage>
</organism>
<dbReference type="Proteomes" id="UP000835052">
    <property type="component" value="Unassembled WGS sequence"/>
</dbReference>
<proteinExistence type="predicted"/>
<protein>
    <recommendedName>
        <fullName evidence="6">DFDF domain-containing protein</fullName>
    </recommendedName>
</protein>
<dbReference type="GO" id="GO:0003729">
    <property type="term" value="F:mRNA binding"/>
    <property type="evidence" value="ECO:0007669"/>
    <property type="project" value="TreeGrafter"/>
</dbReference>
<dbReference type="OrthoDB" id="5824531at2759"/>
<dbReference type="PANTHER" id="PTHR13612:SF0">
    <property type="entry name" value="ENHANCER OF MRNA-DECAPPING PROTEIN 3"/>
    <property type="match status" value="1"/>
</dbReference>
<feature type="region of interest" description="Disordered" evidence="1">
    <location>
        <begin position="70"/>
        <end position="103"/>
    </location>
</feature>
<evidence type="ECO:0000313" key="4">
    <source>
        <dbReference type="EMBL" id="CAD6198895.1"/>
    </source>
</evidence>
<keyword evidence="5" id="KW-1185">Reference proteome</keyword>
<feature type="compositionally biased region" description="Low complexity" evidence="1">
    <location>
        <begin position="183"/>
        <end position="198"/>
    </location>
</feature>
<dbReference type="InterPro" id="IPR047575">
    <property type="entry name" value="Sm"/>
</dbReference>
<dbReference type="SMART" id="SM01271">
    <property type="entry name" value="LSM14"/>
    <property type="match status" value="1"/>
</dbReference>
<dbReference type="PROSITE" id="PS51512">
    <property type="entry name" value="DFDF"/>
    <property type="match status" value="1"/>
</dbReference>
<accession>A0A8S1HX39</accession>